<feature type="domain" description="Solute-binding protein family 3/N-terminal" evidence="5">
    <location>
        <begin position="38"/>
        <end position="270"/>
    </location>
</feature>
<dbReference type="SUPFAM" id="SSF53850">
    <property type="entry name" value="Periplasmic binding protein-like II"/>
    <property type="match status" value="1"/>
</dbReference>
<evidence type="ECO:0000313" key="7">
    <source>
        <dbReference type="Proteomes" id="UP000554837"/>
    </source>
</evidence>
<dbReference type="Proteomes" id="UP000554837">
    <property type="component" value="Unassembled WGS sequence"/>
</dbReference>
<accession>A0A840S992</accession>
<dbReference type="InterPro" id="IPR001638">
    <property type="entry name" value="Solute-binding_3/MltF_N"/>
</dbReference>
<evidence type="ECO:0000259" key="5">
    <source>
        <dbReference type="SMART" id="SM00062"/>
    </source>
</evidence>
<evidence type="ECO:0000313" key="6">
    <source>
        <dbReference type="EMBL" id="MBB5206182.1"/>
    </source>
</evidence>
<dbReference type="CDD" id="cd13688">
    <property type="entry name" value="PBP2_GltI_DEBP"/>
    <property type="match status" value="1"/>
</dbReference>
<feature type="signal peptide" evidence="4">
    <location>
        <begin position="1"/>
        <end position="22"/>
    </location>
</feature>
<dbReference type="GO" id="GO:0030288">
    <property type="term" value="C:outer membrane-bounded periplasmic space"/>
    <property type="evidence" value="ECO:0007669"/>
    <property type="project" value="TreeGrafter"/>
</dbReference>
<protein>
    <submittedName>
        <fullName evidence="6">Glutamate/aspartate transport system substrate-binding protein</fullName>
    </submittedName>
</protein>
<reference evidence="6 7" key="1">
    <citation type="submission" date="2020-08" db="EMBL/GenBank/DDBJ databases">
        <title>Genomic Encyclopedia of Type Strains, Phase IV (KMG-IV): sequencing the most valuable type-strain genomes for metagenomic binning, comparative biology and taxonomic classification.</title>
        <authorList>
            <person name="Goeker M."/>
        </authorList>
    </citation>
    <scope>NUCLEOTIDE SEQUENCE [LARGE SCALE GENOMIC DNA]</scope>
    <source>
        <strain evidence="6 7">DSM 23958</strain>
    </source>
</reference>
<organism evidence="6 7">
    <name type="scientific">Inhella inkyongensis</name>
    <dbReference type="NCBI Taxonomy" id="392593"/>
    <lineage>
        <taxon>Bacteria</taxon>
        <taxon>Pseudomonadati</taxon>
        <taxon>Pseudomonadota</taxon>
        <taxon>Betaproteobacteria</taxon>
        <taxon>Burkholderiales</taxon>
        <taxon>Sphaerotilaceae</taxon>
        <taxon>Inhella</taxon>
    </lineage>
</organism>
<dbReference type="PANTHER" id="PTHR30085">
    <property type="entry name" value="AMINO ACID ABC TRANSPORTER PERMEASE"/>
    <property type="match status" value="1"/>
</dbReference>
<dbReference type="RefSeq" id="WP_138856297.1">
    <property type="nucleotide sequence ID" value="NZ_CP040709.1"/>
</dbReference>
<keyword evidence="2" id="KW-0813">Transport</keyword>
<feature type="chain" id="PRO_5032683382" evidence="4">
    <location>
        <begin position="23"/>
        <end position="303"/>
    </location>
</feature>
<dbReference type="Gene3D" id="3.40.190.10">
    <property type="entry name" value="Periplasmic binding protein-like II"/>
    <property type="match status" value="2"/>
</dbReference>
<keyword evidence="3 4" id="KW-0732">Signal</keyword>
<evidence type="ECO:0000256" key="3">
    <source>
        <dbReference type="ARBA" id="ARBA00022729"/>
    </source>
</evidence>
<evidence type="ECO:0000256" key="1">
    <source>
        <dbReference type="ARBA" id="ARBA00010333"/>
    </source>
</evidence>
<sequence>MTPRSLPALWLALLLLPLACLAQESPSPTLAKLRQSGVITLGYRSASLPFSYLDAQLQPIGFTMDICHQVVKALRRQPGLADLEVRLLPVSSGTRLPLVANRSVDIECGITTNTAERQKNVGFSLTYFVAESRLLSKRSRPIAQIEALRGQAVASTLGTTSIQLLQELNRSQGLNLRILAGLDDVDSVRLLDSDQALAFAMDDVLLRGLLATKPNATDYLVSEQPLSVEPYGLPLPPGDPQFKKLVDQALRELFASGEFAQLYKRWFQSPVPPQGVNLNLSMPKALARAVKEPTDSPDPARYR</sequence>
<keyword evidence="7" id="KW-1185">Reference proteome</keyword>
<comment type="similarity">
    <text evidence="1">Belongs to the bacterial solute-binding protein 3 family.</text>
</comment>
<dbReference type="SMART" id="SM00062">
    <property type="entry name" value="PBPb"/>
    <property type="match status" value="1"/>
</dbReference>
<comment type="caution">
    <text evidence="6">The sequence shown here is derived from an EMBL/GenBank/DDBJ whole genome shotgun (WGS) entry which is preliminary data.</text>
</comment>
<name>A0A840S992_9BURK</name>
<proteinExistence type="inferred from homology"/>
<dbReference type="OrthoDB" id="7240770at2"/>
<dbReference type="Pfam" id="PF00497">
    <property type="entry name" value="SBP_bac_3"/>
    <property type="match status" value="1"/>
</dbReference>
<dbReference type="EMBL" id="JACHHO010000007">
    <property type="protein sequence ID" value="MBB5206182.1"/>
    <property type="molecule type" value="Genomic_DNA"/>
</dbReference>
<dbReference type="PANTHER" id="PTHR30085:SF2">
    <property type="entry name" value="GLUTAMATE_ASPARTATE IMPORT SOLUTE-BINDING PROTEIN"/>
    <property type="match status" value="1"/>
</dbReference>
<gene>
    <name evidence="6" type="ORF">HNQ51_003525</name>
</gene>
<dbReference type="AlphaFoldDB" id="A0A840S992"/>
<dbReference type="GO" id="GO:0005576">
    <property type="term" value="C:extracellular region"/>
    <property type="evidence" value="ECO:0007669"/>
    <property type="project" value="TreeGrafter"/>
</dbReference>
<dbReference type="InterPro" id="IPR051455">
    <property type="entry name" value="Bact_solute-bind_prot3"/>
</dbReference>
<evidence type="ECO:0000256" key="4">
    <source>
        <dbReference type="SAM" id="SignalP"/>
    </source>
</evidence>
<dbReference type="GO" id="GO:0006865">
    <property type="term" value="P:amino acid transport"/>
    <property type="evidence" value="ECO:0007669"/>
    <property type="project" value="TreeGrafter"/>
</dbReference>
<evidence type="ECO:0000256" key="2">
    <source>
        <dbReference type="ARBA" id="ARBA00022448"/>
    </source>
</evidence>